<accession>B0PD74</accession>
<evidence type="ECO:0000313" key="2">
    <source>
        <dbReference type="Proteomes" id="UP000003803"/>
    </source>
</evidence>
<organism evidence="1 2">
    <name type="scientific">Anaerotruncus colihominis DSM 17241</name>
    <dbReference type="NCBI Taxonomy" id="445972"/>
    <lineage>
        <taxon>Bacteria</taxon>
        <taxon>Bacillati</taxon>
        <taxon>Bacillota</taxon>
        <taxon>Clostridia</taxon>
        <taxon>Eubacteriales</taxon>
        <taxon>Oscillospiraceae</taxon>
        <taxon>Anaerotruncus</taxon>
    </lineage>
</organism>
<keyword evidence="2" id="KW-1185">Reference proteome</keyword>
<comment type="caution">
    <text evidence="1">The sequence shown here is derived from an EMBL/GenBank/DDBJ whole genome shotgun (WGS) entry which is preliminary data.</text>
</comment>
<dbReference type="HOGENOM" id="CLU_3057896_0_0_9"/>
<dbReference type="AlphaFoldDB" id="B0PD74"/>
<name>B0PD74_9FIRM</name>
<sequence>MYTGLPSGSLSGFFLKLSLSSISAPYHRNPGGTDFLQKGGRQTCRPPLGMFEL</sequence>
<protein>
    <submittedName>
        <fullName evidence="1">Uncharacterized protein</fullName>
    </submittedName>
</protein>
<reference evidence="1" key="1">
    <citation type="submission" date="2007-11" db="EMBL/GenBank/DDBJ databases">
        <authorList>
            <person name="Fulton L."/>
            <person name="Clifton S."/>
            <person name="Fulton B."/>
            <person name="Xu J."/>
            <person name="Minx P."/>
            <person name="Pepin K.H."/>
            <person name="Johnson M."/>
            <person name="Thiruvilangam P."/>
            <person name="Bhonagiri V."/>
            <person name="Nash W.E."/>
            <person name="Mardis E.R."/>
            <person name="Wilson R.K."/>
        </authorList>
    </citation>
    <scope>NUCLEOTIDE SEQUENCE [LARGE SCALE GENOMIC DNA]</scope>
    <source>
        <strain evidence="1">DSM 17241</strain>
    </source>
</reference>
<evidence type="ECO:0000313" key="1">
    <source>
        <dbReference type="EMBL" id="EDS10426.1"/>
    </source>
</evidence>
<proteinExistence type="predicted"/>
<dbReference type="Proteomes" id="UP000003803">
    <property type="component" value="Unassembled WGS sequence"/>
</dbReference>
<dbReference type="EMBL" id="ABGD02000024">
    <property type="protein sequence ID" value="EDS10426.1"/>
    <property type="molecule type" value="Genomic_DNA"/>
</dbReference>
<reference evidence="1" key="2">
    <citation type="submission" date="2013-09" db="EMBL/GenBank/DDBJ databases">
        <title>Draft genome sequence of Anaerotruncus colihominis(DSM 17241).</title>
        <authorList>
            <person name="Sudarsanam P."/>
            <person name="Ley R."/>
            <person name="Guruge J."/>
            <person name="Turnbaugh P.J."/>
            <person name="Mahowald M."/>
            <person name="Liep D."/>
            <person name="Gordon J."/>
        </authorList>
    </citation>
    <scope>NUCLEOTIDE SEQUENCE</scope>
    <source>
        <strain evidence="1">DSM 17241</strain>
    </source>
</reference>
<gene>
    <name evidence="1" type="ORF">ANACOL_03028</name>
</gene>